<evidence type="ECO:0000313" key="2">
    <source>
        <dbReference type="Proteomes" id="UP001174934"/>
    </source>
</evidence>
<name>A0AA39X9X3_9PEZI</name>
<dbReference type="AlphaFoldDB" id="A0AA39X9X3"/>
<dbReference type="Proteomes" id="UP001174934">
    <property type="component" value="Unassembled WGS sequence"/>
</dbReference>
<proteinExistence type="predicted"/>
<reference evidence="1" key="1">
    <citation type="submission" date="2023-06" db="EMBL/GenBank/DDBJ databases">
        <title>Genome-scale phylogeny and comparative genomics of the fungal order Sordariales.</title>
        <authorList>
            <consortium name="Lawrence Berkeley National Laboratory"/>
            <person name="Hensen N."/>
            <person name="Bonometti L."/>
            <person name="Westerberg I."/>
            <person name="Brannstrom I.O."/>
            <person name="Guillou S."/>
            <person name="Cros-Aarteil S."/>
            <person name="Calhoun S."/>
            <person name="Haridas S."/>
            <person name="Kuo A."/>
            <person name="Mondo S."/>
            <person name="Pangilinan J."/>
            <person name="Riley R."/>
            <person name="LaButti K."/>
            <person name="Andreopoulos B."/>
            <person name="Lipzen A."/>
            <person name="Chen C."/>
            <person name="Yanf M."/>
            <person name="Daum C."/>
            <person name="Ng V."/>
            <person name="Clum A."/>
            <person name="Steindorff A."/>
            <person name="Ohm R."/>
            <person name="Martin F."/>
            <person name="Silar P."/>
            <person name="Natvig D."/>
            <person name="Lalanne C."/>
            <person name="Gautier V."/>
            <person name="Ament-velasquez S.L."/>
            <person name="Kruys A."/>
            <person name="Hutchinson M.I."/>
            <person name="Powell A.J."/>
            <person name="Barry K."/>
            <person name="Miller A.N."/>
            <person name="Grigoriev I.V."/>
            <person name="Debuchy R."/>
            <person name="Gladieux P."/>
            <person name="Thoren M.H."/>
            <person name="Johannesson H."/>
        </authorList>
    </citation>
    <scope>NUCLEOTIDE SEQUENCE</scope>
    <source>
        <strain evidence="1">SMH3391-2</strain>
    </source>
</reference>
<protein>
    <submittedName>
        <fullName evidence="1">Uncharacterized protein</fullName>
    </submittedName>
</protein>
<accession>A0AA39X9X3</accession>
<gene>
    <name evidence="1" type="ORF">B0T17DRAFT_185427</name>
</gene>
<dbReference type="EMBL" id="JAULSR010000002">
    <property type="protein sequence ID" value="KAK0629415.1"/>
    <property type="molecule type" value="Genomic_DNA"/>
</dbReference>
<keyword evidence="2" id="KW-1185">Reference proteome</keyword>
<evidence type="ECO:0000313" key="1">
    <source>
        <dbReference type="EMBL" id="KAK0629415.1"/>
    </source>
</evidence>
<organism evidence="1 2">
    <name type="scientific">Bombardia bombarda</name>
    <dbReference type="NCBI Taxonomy" id="252184"/>
    <lineage>
        <taxon>Eukaryota</taxon>
        <taxon>Fungi</taxon>
        <taxon>Dikarya</taxon>
        <taxon>Ascomycota</taxon>
        <taxon>Pezizomycotina</taxon>
        <taxon>Sordariomycetes</taxon>
        <taxon>Sordariomycetidae</taxon>
        <taxon>Sordariales</taxon>
        <taxon>Lasiosphaeriaceae</taxon>
        <taxon>Bombardia</taxon>
    </lineage>
</organism>
<sequence>MGKMVWQQWKRRPTSLSGQSCAHASFIASLPCSSGQAACDRVEVIHTSEKGLQPKIWCPMGYESRVEPFGTTGTLAEPFTGAVVVGRGWWGGGSSASSGHIPVGVQRHPHFRLRMCVGDMYRHGTSSEAMGRCVLVLDLVHGKPQKSEIRVWRLASGLAGPSIPTPGCLNVAWMLEVGSDVAGRHDECLAFSLPWQMLAGHDVQPEIVVAEGHEDVIGEGQAVI</sequence>
<comment type="caution">
    <text evidence="1">The sequence shown here is derived from an EMBL/GenBank/DDBJ whole genome shotgun (WGS) entry which is preliminary data.</text>
</comment>